<dbReference type="PANTHER" id="PTHR10242:SF2">
    <property type="entry name" value="N-GLYCOSYLASE_DNA LYASE"/>
    <property type="match status" value="1"/>
</dbReference>
<evidence type="ECO:0000256" key="5">
    <source>
        <dbReference type="ARBA" id="ARBA00022801"/>
    </source>
</evidence>
<keyword evidence="8" id="KW-0539">Nucleus</keyword>
<evidence type="ECO:0000256" key="7">
    <source>
        <dbReference type="ARBA" id="ARBA00023239"/>
    </source>
</evidence>
<dbReference type="AlphaFoldDB" id="A0A8K0AA04"/>
<keyword evidence="4" id="KW-0227">DNA damage</keyword>
<dbReference type="GO" id="GO:0140078">
    <property type="term" value="F:class I DNA-(apurinic or apyrimidinic site) endonuclease activity"/>
    <property type="evidence" value="ECO:0007669"/>
    <property type="project" value="UniProtKB-EC"/>
</dbReference>
<dbReference type="Gene3D" id="1.10.340.30">
    <property type="entry name" value="Hypothetical protein, domain 2"/>
    <property type="match status" value="1"/>
</dbReference>
<accession>A0A8K0AA04</accession>
<dbReference type="PANTHER" id="PTHR10242">
    <property type="entry name" value="8-OXOGUANINE DNA GLYCOSYLASE"/>
    <property type="match status" value="1"/>
</dbReference>
<dbReference type="InterPro" id="IPR003265">
    <property type="entry name" value="HhH-GPD_domain"/>
</dbReference>
<comment type="similarity">
    <text evidence="2">Belongs to the type-1 OGG1 family.</text>
</comment>
<evidence type="ECO:0000256" key="11">
    <source>
        <dbReference type="ARBA" id="ARBA00025652"/>
    </source>
</evidence>
<comment type="function">
    <text evidence="11">DNA repair enzyme that incises DNA at 8-oxoG residues. Excises 7,8-dihydro-8-oxoguanine and 2,6-diamino-4-hydroxy-5-N-methylformamidopyrimidine (FAPY) from damaged DNA. Has a beta-lyase activity that nicks DNA 3' to the lesion.</text>
</comment>
<protein>
    <recommendedName>
        <fullName evidence="13">N-glycosylase/DNA lyase</fullName>
        <ecNumber evidence="3">4.2.99.18</ecNumber>
    </recommendedName>
</protein>
<dbReference type="EC" id="4.2.99.18" evidence="3"/>
<proteinExistence type="inferred from homology"/>
<dbReference type="InterPro" id="IPR023170">
    <property type="entry name" value="HhH_base_excis_C"/>
</dbReference>
<dbReference type="GO" id="GO:0006285">
    <property type="term" value="P:base-excision repair, AP site formation"/>
    <property type="evidence" value="ECO:0007669"/>
    <property type="project" value="TreeGrafter"/>
</dbReference>
<feature type="region of interest" description="Disordered" evidence="14">
    <location>
        <begin position="381"/>
        <end position="402"/>
    </location>
</feature>
<evidence type="ECO:0000259" key="15">
    <source>
        <dbReference type="SMART" id="SM00478"/>
    </source>
</evidence>
<comment type="catalytic activity">
    <reaction evidence="12">
        <text>2'-deoxyribonucleotide-(2'-deoxyribose 5'-phosphate)-2'-deoxyribonucleotide-DNA = a 3'-end 2'-deoxyribonucleotide-(2,3-dehydro-2,3-deoxyribose 5'-phosphate)-DNA + a 5'-end 5'-phospho-2'-deoxyribonucleoside-DNA + H(+)</text>
        <dbReference type="Rhea" id="RHEA:66592"/>
        <dbReference type="Rhea" id="RHEA-COMP:13180"/>
        <dbReference type="Rhea" id="RHEA-COMP:16897"/>
        <dbReference type="Rhea" id="RHEA-COMP:17067"/>
        <dbReference type="ChEBI" id="CHEBI:15378"/>
        <dbReference type="ChEBI" id="CHEBI:136412"/>
        <dbReference type="ChEBI" id="CHEBI:157695"/>
        <dbReference type="ChEBI" id="CHEBI:167181"/>
        <dbReference type="EC" id="4.2.99.18"/>
    </reaction>
</comment>
<feature type="compositionally biased region" description="Basic and acidic residues" evidence="14">
    <location>
        <begin position="91"/>
        <end position="104"/>
    </location>
</feature>
<evidence type="ECO:0000313" key="16">
    <source>
        <dbReference type="EMBL" id="CAH1272068.1"/>
    </source>
</evidence>
<dbReference type="Proteomes" id="UP000838412">
    <property type="component" value="Chromosome 8"/>
</dbReference>
<evidence type="ECO:0000313" key="17">
    <source>
        <dbReference type="Proteomes" id="UP000838412"/>
    </source>
</evidence>
<evidence type="ECO:0000256" key="8">
    <source>
        <dbReference type="ARBA" id="ARBA00023242"/>
    </source>
</evidence>
<organism evidence="16 17">
    <name type="scientific">Branchiostoma lanceolatum</name>
    <name type="common">Common lancelet</name>
    <name type="synonym">Amphioxus lanceolatum</name>
    <dbReference type="NCBI Taxonomy" id="7740"/>
    <lineage>
        <taxon>Eukaryota</taxon>
        <taxon>Metazoa</taxon>
        <taxon>Chordata</taxon>
        <taxon>Cephalochordata</taxon>
        <taxon>Leptocardii</taxon>
        <taxon>Amphioxiformes</taxon>
        <taxon>Branchiostomatidae</taxon>
        <taxon>Branchiostoma</taxon>
    </lineage>
</organism>
<dbReference type="Pfam" id="PF07934">
    <property type="entry name" value="OGG_N"/>
    <property type="match status" value="1"/>
</dbReference>
<evidence type="ECO:0000256" key="3">
    <source>
        <dbReference type="ARBA" id="ARBA00012720"/>
    </source>
</evidence>
<dbReference type="GO" id="GO:0003684">
    <property type="term" value="F:damaged DNA binding"/>
    <property type="evidence" value="ECO:0007669"/>
    <property type="project" value="InterPro"/>
</dbReference>
<dbReference type="GO" id="GO:0034039">
    <property type="term" value="F:8-oxo-7,8-dihydroguanine DNA N-glycosylase activity"/>
    <property type="evidence" value="ECO:0007669"/>
    <property type="project" value="TreeGrafter"/>
</dbReference>
<dbReference type="EMBL" id="OV696693">
    <property type="protein sequence ID" value="CAH1272068.1"/>
    <property type="molecule type" value="Genomic_DNA"/>
</dbReference>
<evidence type="ECO:0000256" key="1">
    <source>
        <dbReference type="ARBA" id="ARBA00004123"/>
    </source>
</evidence>
<name>A0A8K0AA04_BRALA</name>
<dbReference type="InterPro" id="IPR052054">
    <property type="entry name" value="Oxidative_DNA_repair_enzyme"/>
</dbReference>
<keyword evidence="5" id="KW-0378">Hydrolase</keyword>
<feature type="region of interest" description="Disordered" evidence="14">
    <location>
        <begin position="61"/>
        <end position="104"/>
    </location>
</feature>
<dbReference type="SMART" id="SM00478">
    <property type="entry name" value="ENDO3c"/>
    <property type="match status" value="1"/>
</dbReference>
<feature type="compositionally biased region" description="Basic residues" evidence="14">
    <location>
        <begin position="391"/>
        <end position="402"/>
    </location>
</feature>
<dbReference type="FunFam" id="1.10.1670.10:FF:000005">
    <property type="entry name" value="N-glycosylase/DNA lyase OGG1"/>
    <property type="match status" value="1"/>
</dbReference>
<comment type="subcellular location">
    <subcellularLocation>
        <location evidence="1">Nucleus</location>
    </subcellularLocation>
</comment>
<evidence type="ECO:0000256" key="6">
    <source>
        <dbReference type="ARBA" id="ARBA00023204"/>
    </source>
</evidence>
<feature type="compositionally biased region" description="Polar residues" evidence="14">
    <location>
        <begin position="81"/>
        <end position="90"/>
    </location>
</feature>
<keyword evidence="7" id="KW-0456">Lyase</keyword>
<evidence type="ECO:0000256" key="9">
    <source>
        <dbReference type="ARBA" id="ARBA00023268"/>
    </source>
</evidence>
<dbReference type="Gene3D" id="1.10.1670.10">
    <property type="entry name" value="Helix-hairpin-Helix base-excision DNA repair enzymes (C-terminal)"/>
    <property type="match status" value="1"/>
</dbReference>
<dbReference type="OrthoDB" id="238681at2759"/>
<dbReference type="GO" id="GO:0006289">
    <property type="term" value="P:nucleotide-excision repair"/>
    <property type="evidence" value="ECO:0007669"/>
    <property type="project" value="InterPro"/>
</dbReference>
<evidence type="ECO:0000256" key="13">
    <source>
        <dbReference type="ARBA" id="ARBA00073127"/>
    </source>
</evidence>
<evidence type="ECO:0000256" key="4">
    <source>
        <dbReference type="ARBA" id="ARBA00022763"/>
    </source>
</evidence>
<feature type="compositionally biased region" description="Basic and acidic residues" evidence="14">
    <location>
        <begin position="381"/>
        <end position="390"/>
    </location>
</feature>
<gene>
    <name evidence="16" type="primary">OGG1</name>
    <name evidence="16" type="ORF">BLAG_LOCUS23835</name>
</gene>
<feature type="compositionally biased region" description="Basic residues" evidence="14">
    <location>
        <begin position="71"/>
        <end position="80"/>
    </location>
</feature>
<dbReference type="Gene3D" id="3.30.310.40">
    <property type="match status" value="1"/>
</dbReference>
<dbReference type="CDD" id="cd00056">
    <property type="entry name" value="ENDO3c"/>
    <property type="match status" value="1"/>
</dbReference>
<keyword evidence="9" id="KW-0511">Multifunctional enzyme</keyword>
<evidence type="ECO:0000256" key="12">
    <source>
        <dbReference type="ARBA" id="ARBA00044632"/>
    </source>
</evidence>
<keyword evidence="17" id="KW-1185">Reference proteome</keyword>
<dbReference type="SUPFAM" id="SSF48150">
    <property type="entry name" value="DNA-glycosylase"/>
    <property type="match status" value="1"/>
</dbReference>
<sequence>MATFWRAFPCSKAELDLGLTLACGQSFRWAMVPGAISGVLAGRVWRLSQTDTHIRYQVIGHVGDKPTPSRPGRKNQKRKSNTPIEPNNETVQKKIKSEKNVDTKKQTEMMTQAMTSNTEGTKISKIKTEDTEEVTLKTEAGLTEDDICISVLRDYFQLDVKLTDLYEQWCKADPHFKQVSPNFTGIRMLRQDPVENLFSFICSSNNHISRISGMVERLCEAYSTQQYELYGVTYYAFPTVSALAGKGVEERLRKLGFGYRARYISETAQYIMKQGGESWLYNLRTLTYEEAKAELMKLSGVGAKVADCVCLMSLDKTGAIPVDTHVWQIVNRDYKHKLGTTKTLTDKTYKEIGDFFRQIWGPYAGWAHSVLFAADLRRFQERKTSPEKKAVAKKSVKKKKSR</sequence>
<evidence type="ECO:0000256" key="2">
    <source>
        <dbReference type="ARBA" id="ARBA00010679"/>
    </source>
</evidence>
<dbReference type="InterPro" id="IPR011257">
    <property type="entry name" value="DNA_glycosylase"/>
</dbReference>
<dbReference type="FunFam" id="1.10.340.30:FF:000006">
    <property type="entry name" value="N-glycosylase/DNA lyase isoform X2"/>
    <property type="match status" value="1"/>
</dbReference>
<keyword evidence="10" id="KW-0326">Glycosidase</keyword>
<dbReference type="Pfam" id="PF00730">
    <property type="entry name" value="HhH-GPD"/>
    <property type="match status" value="1"/>
</dbReference>
<dbReference type="GO" id="GO:0005634">
    <property type="term" value="C:nucleus"/>
    <property type="evidence" value="ECO:0007669"/>
    <property type="project" value="UniProtKB-SubCell"/>
</dbReference>
<reference evidence="16" key="1">
    <citation type="submission" date="2022-01" db="EMBL/GenBank/DDBJ databases">
        <authorList>
            <person name="Braso-Vives M."/>
        </authorList>
    </citation>
    <scope>NUCLEOTIDE SEQUENCE</scope>
</reference>
<evidence type="ECO:0000256" key="10">
    <source>
        <dbReference type="ARBA" id="ARBA00023295"/>
    </source>
</evidence>
<feature type="domain" description="HhH-GPD" evidence="15">
    <location>
        <begin position="202"/>
        <end position="376"/>
    </location>
</feature>
<dbReference type="InterPro" id="IPR012904">
    <property type="entry name" value="OGG_N"/>
</dbReference>
<evidence type="ECO:0000256" key="14">
    <source>
        <dbReference type="SAM" id="MobiDB-lite"/>
    </source>
</evidence>
<keyword evidence="6" id="KW-0234">DNA repair</keyword>
<dbReference type="SUPFAM" id="SSF55945">
    <property type="entry name" value="TATA-box binding protein-like"/>
    <property type="match status" value="2"/>
</dbReference>